<dbReference type="Proteomes" id="UP000245764">
    <property type="component" value="Chromosome 18"/>
</dbReference>
<dbReference type="SUPFAM" id="SSF51197">
    <property type="entry name" value="Clavaminate synthase-like"/>
    <property type="match status" value="1"/>
</dbReference>
<sequence>MGWLLPCDHDRIPLQTRPVETGTYKASPAPVDYTVHLTASELSRRFQAPPSSSKLPINLLDFAPADATPVQAIRQILFADKNDLLPNLWKKVTSSPSALATEMRAGRPPYSWATICESGGLTTPHMDIDGLSTFLTVAQGQFLFAYCSSMSPAALDQWHKQSILTPLPDCRWQYVLMKTGQTVVFPAGTPHAVIRDIADNHTMTFGATFFLSIKFTASLLCVSGSSPIQTPPR</sequence>
<evidence type="ECO:0000313" key="3">
    <source>
        <dbReference type="Proteomes" id="UP000245764"/>
    </source>
</evidence>
<protein>
    <recommendedName>
        <fullName evidence="1">JmjC domain-containing protein</fullName>
    </recommendedName>
</protein>
<feature type="domain" description="JmjC" evidence="1">
    <location>
        <begin position="52"/>
        <end position="220"/>
    </location>
</feature>
<reference evidence="3" key="1">
    <citation type="submission" date="2017-05" db="EMBL/GenBank/DDBJ databases">
        <authorList>
            <person name="Song R."/>
            <person name="Chenine A.L."/>
            <person name="Ruprecht R.M."/>
        </authorList>
    </citation>
    <scope>NUCLEOTIDE SEQUENCE [LARGE SCALE GENOMIC DNA]</scope>
</reference>
<dbReference type="PROSITE" id="PS51184">
    <property type="entry name" value="JMJC"/>
    <property type="match status" value="1"/>
</dbReference>
<proteinExistence type="predicted"/>
<evidence type="ECO:0000259" key="1">
    <source>
        <dbReference type="PROSITE" id="PS51184"/>
    </source>
</evidence>
<accession>A0A2H1H9U6</accession>
<dbReference type="Gene3D" id="2.60.120.650">
    <property type="entry name" value="Cupin"/>
    <property type="match status" value="1"/>
</dbReference>
<organism evidence="2 3">
    <name type="scientific">Zymoseptoria tritici ST99CH_1E4</name>
    <dbReference type="NCBI Taxonomy" id="1276532"/>
    <lineage>
        <taxon>Eukaryota</taxon>
        <taxon>Fungi</taxon>
        <taxon>Dikarya</taxon>
        <taxon>Ascomycota</taxon>
        <taxon>Pezizomycotina</taxon>
        <taxon>Dothideomycetes</taxon>
        <taxon>Dothideomycetidae</taxon>
        <taxon>Mycosphaerellales</taxon>
        <taxon>Mycosphaerellaceae</taxon>
        <taxon>Zymoseptoria</taxon>
    </lineage>
</organism>
<dbReference type="EMBL" id="LT854270">
    <property type="protein sequence ID" value="SMR62564.1"/>
    <property type="molecule type" value="Genomic_DNA"/>
</dbReference>
<dbReference type="AlphaFoldDB" id="A0A2H1H9U6"/>
<evidence type="ECO:0000313" key="2">
    <source>
        <dbReference type="EMBL" id="SMR62564.1"/>
    </source>
</evidence>
<name>A0A2H1H9U6_ZYMTR</name>
<gene>
    <name evidence="2" type="ORF">ZT1E4_G11879</name>
</gene>
<dbReference type="InterPro" id="IPR003347">
    <property type="entry name" value="JmjC_dom"/>
</dbReference>